<keyword evidence="1" id="KW-0677">Repeat</keyword>
<dbReference type="PANTHER" id="PTHR45586">
    <property type="entry name" value="TPR REPEAT-CONTAINING PROTEIN PA4667"/>
    <property type="match status" value="1"/>
</dbReference>
<dbReference type="InterPro" id="IPR051012">
    <property type="entry name" value="CellSynth/LPSAsmb/PSIAsmb"/>
</dbReference>
<dbReference type="AlphaFoldDB" id="A0A094YMZ9"/>
<accession>A0A094YMZ9</accession>
<dbReference type="Pfam" id="PF13432">
    <property type="entry name" value="TPR_16"/>
    <property type="match status" value="2"/>
</dbReference>
<evidence type="ECO:0000313" key="5">
    <source>
        <dbReference type="EMBL" id="KGA94591.1"/>
    </source>
</evidence>
<feature type="repeat" description="TPR" evidence="3">
    <location>
        <begin position="416"/>
        <end position="449"/>
    </location>
</feature>
<comment type="caution">
    <text evidence="5">The sequence shown here is derived from an EMBL/GenBank/DDBJ whole genome shotgun (WGS) entry which is preliminary data.</text>
</comment>
<reference evidence="5 6" key="1">
    <citation type="submission" date="2014-06" db="EMBL/GenBank/DDBJ databases">
        <title>Draft genome sequence of iron oxidizing acidophile Leptospirillum ferriphilum DSM14647.</title>
        <authorList>
            <person name="Cardenas J.P."/>
            <person name="Lazcano M."/>
            <person name="Ossandon F.J."/>
            <person name="Corbett M."/>
            <person name="Holmes D.S."/>
            <person name="Watkin E."/>
        </authorList>
    </citation>
    <scope>NUCLEOTIDE SEQUENCE [LARGE SCALE GENOMIC DNA]</scope>
    <source>
        <strain evidence="5 6">DSM 14647</strain>
    </source>
</reference>
<dbReference type="PANTHER" id="PTHR45586:SF1">
    <property type="entry name" value="LIPOPOLYSACCHARIDE ASSEMBLY PROTEIN B"/>
    <property type="match status" value="1"/>
</dbReference>
<evidence type="ECO:0000256" key="4">
    <source>
        <dbReference type="SAM" id="MobiDB-lite"/>
    </source>
</evidence>
<gene>
    <name evidence="5" type="ORF">LptCag_2021</name>
</gene>
<evidence type="ECO:0000256" key="3">
    <source>
        <dbReference type="PROSITE-ProRule" id="PRU00339"/>
    </source>
</evidence>
<dbReference type="Pfam" id="PF14559">
    <property type="entry name" value="TPR_19"/>
    <property type="match status" value="1"/>
</dbReference>
<evidence type="ECO:0000313" key="6">
    <source>
        <dbReference type="Proteomes" id="UP000029452"/>
    </source>
</evidence>
<organism evidence="5 6">
    <name type="scientific">Leptospirillum ferriphilum</name>
    <dbReference type="NCBI Taxonomy" id="178606"/>
    <lineage>
        <taxon>Bacteria</taxon>
        <taxon>Pseudomonadati</taxon>
        <taxon>Nitrospirota</taxon>
        <taxon>Nitrospiria</taxon>
        <taxon>Nitrospirales</taxon>
        <taxon>Nitrospiraceae</taxon>
        <taxon>Leptospirillum</taxon>
    </lineage>
</organism>
<dbReference type="PATRIC" id="fig|178606.4.peg.555"/>
<protein>
    <recommendedName>
        <fullName evidence="7">Tetratricopeptide repeat protein</fullName>
    </recommendedName>
</protein>
<dbReference type="PROSITE" id="PS50005">
    <property type="entry name" value="TPR"/>
    <property type="match status" value="1"/>
</dbReference>
<dbReference type="SMART" id="SM00028">
    <property type="entry name" value="TPR"/>
    <property type="match status" value="4"/>
</dbReference>
<name>A0A094YMZ9_9BACT</name>
<dbReference type="EMBL" id="JPGK01000002">
    <property type="protein sequence ID" value="KGA94591.1"/>
    <property type="molecule type" value="Genomic_DNA"/>
</dbReference>
<evidence type="ECO:0000256" key="2">
    <source>
        <dbReference type="ARBA" id="ARBA00022803"/>
    </source>
</evidence>
<dbReference type="InterPro" id="IPR019734">
    <property type="entry name" value="TPR_rpt"/>
</dbReference>
<dbReference type="SUPFAM" id="SSF48452">
    <property type="entry name" value="TPR-like"/>
    <property type="match status" value="2"/>
</dbReference>
<evidence type="ECO:0008006" key="7">
    <source>
        <dbReference type="Google" id="ProtNLM"/>
    </source>
</evidence>
<dbReference type="Gene3D" id="1.25.40.10">
    <property type="entry name" value="Tetratricopeptide repeat domain"/>
    <property type="match status" value="3"/>
</dbReference>
<dbReference type="Proteomes" id="UP000029452">
    <property type="component" value="Unassembled WGS sequence"/>
</dbReference>
<proteinExistence type="predicted"/>
<feature type="region of interest" description="Disordered" evidence="4">
    <location>
        <begin position="1"/>
        <end position="21"/>
    </location>
</feature>
<dbReference type="InterPro" id="IPR011990">
    <property type="entry name" value="TPR-like_helical_dom_sf"/>
</dbReference>
<evidence type="ECO:0000256" key="1">
    <source>
        <dbReference type="ARBA" id="ARBA00022737"/>
    </source>
</evidence>
<sequence length="990" mass="111716">MLPPSGQSEGGRHENQENSSFSGALRVTRERSLFVFPRFLLSFTIAALVSGALLSEVSNTYALSGDEALGQLYRNARFWMNRGDLVRASEFWTRILDLRPDDPRALTNLGIVSAQRGDLKKARTLLDRLSRSHPGNPGIGKIRFAIRLGKLDGKWLLLARKEKKEQHFSAAYHDYERYLKGAPPRGGIALEVLQTESAVPGHFRNAVQGLRQLADRHPGSHRIRLVLARTLINREDTRREGLELLSVLSRSSLADISGEARSSWKTGLIWLNALPADRKLYETYLAQYPEDLVVRRLLSRIPKSDERGNGFHFLSKNQLLKADKSFQRALLADPSDKEAAWGLAIVRMKQKRFQETRDILSWIRGRQRLRPEQVSLMREAEYDENLHRSGQFLGEGKVSEARDILAILIKRRPDRPEAYALMGESDRMEDRADRALKWYERAWKINPHSSAIAEGLLWGWLKTGDWSTASRFLSDAPLRTVLPKKEWARWEGLLEKKKGERALIRGNRNLAMRLFRKAEKDRPDDPWIRYDLSEIQLSPEQSRQIIDSFKRFVRRHPSSGEAREALFYLEAKAGMHREALKTFPRVPLVNRPAAAVRLYRVILSGVLEQMAGKMAEEGRSVRAFEVEQASFVVRPSSFGPLSEKPGYSLAMARLWIKGHAYENAFRDYRIALKKRPQDWLLMKEVLGWTLSSHLPVWQRIFFKKARLKFPDRPEEAELEGKADLQQGHLKEAWKNFHRALRLEQDRPVPDPAVLARVDGEIRTMASDWKKAHQNSAFAEALGGVSVESSGTFFAMGEAGGLFPWNATSGNPFSDPSPVLWFHVLGIGSFLHYVFDGGSVSMNAASVAVGVRISHGEDFLDLDLGPESGVLDQSGSPPRASVNLFGQLEANIQVDNDNLDVYGSYTGLLDYLYGQIRYLVPFPVDPVHSLMWGPELIAQGNSVYQDGQVGGAVRIPLGFGSASLLLDGGILRSNLSTGFGGYENAYVYVRF</sequence>
<keyword evidence="2 3" id="KW-0802">TPR repeat</keyword>